<sequence>MPGKKDPKKDAKKGGKPEPEKKKEEEKKGKDDKKPSKDDKKGGKDDKKGVKDDKKGGKDDKKGGKDDRKGGKVGKDDMKGGKRGKADPTKGKDDGKKGKGRKIESDEEEEELLSDEEEEEEFSDEEDEEEESEDDRRGKRGGGKGAKEKKGRKSRHMEDSEEEEEDEEDEEEEDDDEEEKRKAGRHHKGEKSETDAKKKKAKKKEEAPVIPVKELPKRGLKNMSRMFMKFSGFKKRRNSRKKLKSTSRLFLGLGKRRKHLARKKRRKSILKNTSRFMMRFKVSKKRKKEKEAKEKAAANSGNKPTYMLLRLGGVKETSEKKGGFFKGLFGRKDGKLSTNDFKSKSLLLGKAAAATNWLTRRFLSTKMRGNAGFGGSRRLSRQASSRHNLRGYNNNGYDHEEGVFGYDQQYLVDQTGYRGHHDGYGAYEHEANVAYGNQGQFGYYENDVGGLGYQDQEYYEAEGLYDPNAEYYEGGLYNEGIEDYYNPHQIANGYYRNQQEADYGYRQQQAMEIYGDEGLDYYAQMGDEHIYGEEVNGLLDPYAEGYYDNNQGVYYDHGHAAFYENHYGEHMGMQEGLPPDYQLIYSDGAMPYQDYIPQQVTSFPTGGQQVYGFVGQGMDHIQGLYEDQNVAQLEQYRDNTNVIQGGEMAFRVPRPQVRLFGKERLDVTLPPPPTLPPDPEFEDMSEIQYEDQIPLVPDQSQQMLADQMMQQQQQGFGPVSVPTPTAMIIKQANNASSLCHKFSSSFSSTSTETQPITTTIYEKNLPKTSFCYFKTDLISFLPCSLPLSSSQNAASKVTFSYSRNLTSSFSSCIRDTKKFPKLTKSFNETALSTLLTPCIHEEAKSSPLCQFHPKSIWREKNKCSKFLTPLSWSYISPPLSTAQQKTISLSLPISSQYVPNRHSSFPIISYTLSTFNKIAQGTHTTSQA</sequence>
<evidence type="ECO:0000256" key="4">
    <source>
        <dbReference type="ARBA" id="ARBA00022691"/>
    </source>
</evidence>
<gene>
    <name evidence="8" type="ORF">D4764_06G0004180</name>
</gene>
<organism evidence="8 9">
    <name type="scientific">Takifugu flavidus</name>
    <name type="common">sansaifugu</name>
    <dbReference type="NCBI Taxonomy" id="433684"/>
    <lineage>
        <taxon>Eukaryota</taxon>
        <taxon>Metazoa</taxon>
        <taxon>Chordata</taxon>
        <taxon>Craniata</taxon>
        <taxon>Vertebrata</taxon>
        <taxon>Euteleostomi</taxon>
        <taxon>Actinopterygii</taxon>
        <taxon>Neopterygii</taxon>
        <taxon>Teleostei</taxon>
        <taxon>Neoteleostei</taxon>
        <taxon>Acanthomorphata</taxon>
        <taxon>Eupercaria</taxon>
        <taxon>Tetraodontiformes</taxon>
        <taxon>Tetradontoidea</taxon>
        <taxon>Tetraodontidae</taxon>
        <taxon>Takifugu</taxon>
    </lineage>
</organism>
<dbReference type="Proteomes" id="UP000324091">
    <property type="component" value="Chromosome 6"/>
</dbReference>
<dbReference type="InterPro" id="IPR044570">
    <property type="entry name" value="Set1-like"/>
</dbReference>
<evidence type="ECO:0000313" key="9">
    <source>
        <dbReference type="Proteomes" id="UP000324091"/>
    </source>
</evidence>
<dbReference type="AlphaFoldDB" id="A0A5C6MX33"/>
<comment type="subcellular location">
    <subcellularLocation>
        <location evidence="1">Nucleus</location>
    </subcellularLocation>
</comment>
<evidence type="ECO:0000256" key="7">
    <source>
        <dbReference type="SAM" id="MobiDB-lite"/>
    </source>
</evidence>
<keyword evidence="3" id="KW-0808">Transferase</keyword>
<name>A0A5C6MX33_9TELE</name>
<evidence type="ECO:0000313" key="8">
    <source>
        <dbReference type="EMBL" id="TWW58888.1"/>
    </source>
</evidence>
<feature type="compositionally biased region" description="Acidic residues" evidence="7">
    <location>
        <begin position="105"/>
        <end position="133"/>
    </location>
</feature>
<keyword evidence="5" id="KW-0156">Chromatin regulator</keyword>
<accession>A0A5C6MX33</accession>
<evidence type="ECO:0008006" key="10">
    <source>
        <dbReference type="Google" id="ProtNLM"/>
    </source>
</evidence>
<protein>
    <recommendedName>
        <fullName evidence="10">Unconventional myosin-XV</fullName>
    </recommendedName>
</protein>
<keyword evidence="2" id="KW-0489">Methyltransferase</keyword>
<keyword evidence="9" id="KW-1185">Reference proteome</keyword>
<evidence type="ECO:0000256" key="3">
    <source>
        <dbReference type="ARBA" id="ARBA00022679"/>
    </source>
</evidence>
<feature type="compositionally biased region" description="Acidic residues" evidence="7">
    <location>
        <begin position="159"/>
        <end position="178"/>
    </location>
</feature>
<dbReference type="PANTHER" id="PTHR45814:SF2">
    <property type="entry name" value="HISTONE-LYSINE N-METHYLTRANSFERASE SETD1"/>
    <property type="match status" value="1"/>
</dbReference>
<dbReference type="GO" id="GO:0032259">
    <property type="term" value="P:methylation"/>
    <property type="evidence" value="ECO:0007669"/>
    <property type="project" value="UniProtKB-KW"/>
</dbReference>
<evidence type="ECO:0000256" key="1">
    <source>
        <dbReference type="ARBA" id="ARBA00004123"/>
    </source>
</evidence>
<feature type="compositionally biased region" description="Basic and acidic residues" evidence="7">
    <location>
        <begin position="1"/>
        <end position="104"/>
    </location>
</feature>
<keyword evidence="4" id="KW-0949">S-adenosyl-L-methionine</keyword>
<dbReference type="GO" id="GO:0048188">
    <property type="term" value="C:Set1C/COMPASS complex"/>
    <property type="evidence" value="ECO:0007669"/>
    <property type="project" value="TreeGrafter"/>
</dbReference>
<evidence type="ECO:0000256" key="6">
    <source>
        <dbReference type="ARBA" id="ARBA00023242"/>
    </source>
</evidence>
<reference evidence="8 9" key="1">
    <citation type="submission" date="2019-04" db="EMBL/GenBank/DDBJ databases">
        <title>Chromosome genome assembly for Takifugu flavidus.</title>
        <authorList>
            <person name="Xiao S."/>
        </authorList>
    </citation>
    <scope>NUCLEOTIDE SEQUENCE [LARGE SCALE GENOMIC DNA]</scope>
    <source>
        <strain evidence="8">HTHZ2018</strain>
        <tissue evidence="8">Muscle</tissue>
    </source>
</reference>
<dbReference type="EMBL" id="RHFK02000019">
    <property type="protein sequence ID" value="TWW58888.1"/>
    <property type="molecule type" value="Genomic_DNA"/>
</dbReference>
<keyword evidence="6" id="KW-0539">Nucleus</keyword>
<dbReference type="GO" id="GO:0042800">
    <property type="term" value="F:histone H3K4 methyltransferase activity"/>
    <property type="evidence" value="ECO:0007669"/>
    <property type="project" value="InterPro"/>
</dbReference>
<feature type="compositionally biased region" description="Basic residues" evidence="7">
    <location>
        <begin position="138"/>
        <end position="155"/>
    </location>
</feature>
<dbReference type="PANTHER" id="PTHR45814">
    <property type="entry name" value="HISTONE-LYSINE N-METHYLTRANSFERASE SETD1"/>
    <property type="match status" value="1"/>
</dbReference>
<evidence type="ECO:0000256" key="2">
    <source>
        <dbReference type="ARBA" id="ARBA00022603"/>
    </source>
</evidence>
<evidence type="ECO:0000256" key="5">
    <source>
        <dbReference type="ARBA" id="ARBA00022853"/>
    </source>
</evidence>
<feature type="region of interest" description="Disordered" evidence="7">
    <location>
        <begin position="1"/>
        <end position="211"/>
    </location>
</feature>
<comment type="caution">
    <text evidence="8">The sequence shown here is derived from an EMBL/GenBank/DDBJ whole genome shotgun (WGS) entry which is preliminary data.</text>
</comment>
<proteinExistence type="predicted"/>